<evidence type="ECO:0000313" key="1">
    <source>
        <dbReference type="EMBL" id="KAG9259354.1"/>
    </source>
</evidence>
<dbReference type="Proteomes" id="UP000752171">
    <property type="component" value="Unassembled WGS sequence"/>
</dbReference>
<gene>
    <name evidence="1" type="ORF">AMEX_G28138</name>
</gene>
<sequence>MSFIKLVDGNNKVCYIFLLKAEDLAELREKATIVFVFDFLPFIVPELQTRFLRRDSFTLYPVRTTCFSAKQEKSVLTQKN</sequence>
<dbReference type="EMBL" id="JAICCE010000080">
    <property type="protein sequence ID" value="KAG9259354.1"/>
    <property type="molecule type" value="Genomic_DNA"/>
</dbReference>
<accession>A0A8T2KIX1</accession>
<comment type="caution">
    <text evidence="1">The sequence shown here is derived from an EMBL/GenBank/DDBJ whole genome shotgun (WGS) entry which is preliminary data.</text>
</comment>
<proteinExistence type="predicted"/>
<protein>
    <submittedName>
        <fullName evidence="1">Uncharacterized protein</fullName>
    </submittedName>
</protein>
<dbReference type="AlphaFoldDB" id="A0A8T2KIX1"/>
<name>A0A8T2KIX1_ASTMX</name>
<reference evidence="1 2" key="1">
    <citation type="submission" date="2021-07" db="EMBL/GenBank/DDBJ databases">
        <authorList>
            <person name="Imarazene B."/>
            <person name="Zahm M."/>
            <person name="Klopp C."/>
            <person name="Cabau C."/>
            <person name="Beille S."/>
            <person name="Jouanno E."/>
            <person name="Castinel A."/>
            <person name="Lluch J."/>
            <person name="Gil L."/>
            <person name="Kuchtly C."/>
            <person name="Lopez Roques C."/>
            <person name="Donnadieu C."/>
            <person name="Parrinello H."/>
            <person name="Journot L."/>
            <person name="Du K."/>
            <person name="Schartl M."/>
            <person name="Retaux S."/>
            <person name="Guiguen Y."/>
        </authorList>
    </citation>
    <scope>NUCLEOTIDE SEQUENCE [LARGE SCALE GENOMIC DNA]</scope>
    <source>
        <strain evidence="1">Pach_M1</strain>
        <tissue evidence="1">Testis</tissue>
    </source>
</reference>
<evidence type="ECO:0000313" key="2">
    <source>
        <dbReference type="Proteomes" id="UP000752171"/>
    </source>
</evidence>
<organism evidence="1 2">
    <name type="scientific">Astyanax mexicanus</name>
    <name type="common">Blind cave fish</name>
    <name type="synonym">Astyanax fasciatus mexicanus</name>
    <dbReference type="NCBI Taxonomy" id="7994"/>
    <lineage>
        <taxon>Eukaryota</taxon>
        <taxon>Metazoa</taxon>
        <taxon>Chordata</taxon>
        <taxon>Craniata</taxon>
        <taxon>Vertebrata</taxon>
        <taxon>Euteleostomi</taxon>
        <taxon>Actinopterygii</taxon>
        <taxon>Neopterygii</taxon>
        <taxon>Teleostei</taxon>
        <taxon>Ostariophysi</taxon>
        <taxon>Characiformes</taxon>
        <taxon>Characoidei</taxon>
        <taxon>Acestrorhamphidae</taxon>
        <taxon>Acestrorhamphinae</taxon>
        <taxon>Astyanax</taxon>
    </lineage>
</organism>